<dbReference type="GO" id="GO:0008173">
    <property type="term" value="F:RNA methyltransferase activity"/>
    <property type="evidence" value="ECO:0007669"/>
    <property type="project" value="InterPro"/>
</dbReference>
<dbReference type="GO" id="GO:0003723">
    <property type="term" value="F:RNA binding"/>
    <property type="evidence" value="ECO:0007669"/>
    <property type="project" value="UniProtKB-UniRule"/>
</dbReference>
<name>A0A1G4RQ80_9BACL</name>
<dbReference type="InterPro" id="IPR029063">
    <property type="entry name" value="SAM-dependent_MTases_sf"/>
</dbReference>
<dbReference type="PANTHER" id="PTHR22807">
    <property type="entry name" value="NOP2 YEAST -RELATED NOL1/NOP2/FMU SUN DOMAIN-CONTAINING"/>
    <property type="match status" value="1"/>
</dbReference>
<dbReference type="EMBL" id="FMTT01000018">
    <property type="protein sequence ID" value="SCW58990.1"/>
    <property type="molecule type" value="Genomic_DNA"/>
</dbReference>
<dbReference type="InterPro" id="IPR049560">
    <property type="entry name" value="MeTrfase_RsmB-F_NOP2_cat"/>
</dbReference>
<comment type="similarity">
    <text evidence="6">Belongs to the class I-like SAM-binding methyltransferase superfamily. RsmB/NOP family.</text>
</comment>
<dbReference type="AlphaFoldDB" id="A0A1G4RQ80"/>
<comment type="caution">
    <text evidence="6">Lacks conserved residue(s) required for the propagation of feature annotation.</text>
</comment>
<dbReference type="PRINTS" id="PR02008">
    <property type="entry name" value="RCMTFAMILY"/>
</dbReference>
<dbReference type="PANTHER" id="PTHR22807:SF30">
    <property type="entry name" value="28S RRNA (CYTOSINE(4447)-C(5))-METHYLTRANSFERASE-RELATED"/>
    <property type="match status" value="1"/>
</dbReference>
<dbReference type="InterPro" id="IPR031340">
    <property type="entry name" value="RsmF_methylt_CI"/>
</dbReference>
<reference evidence="9" key="1">
    <citation type="submission" date="2016-10" db="EMBL/GenBank/DDBJ databases">
        <authorList>
            <person name="Varghese N."/>
            <person name="Submissions S."/>
        </authorList>
    </citation>
    <scope>NUCLEOTIDE SEQUENCE [LARGE SCALE GENOMIC DNA]</scope>
    <source>
        <strain evidence="9">CGMCC 1.8946</strain>
    </source>
</reference>
<evidence type="ECO:0000256" key="3">
    <source>
        <dbReference type="ARBA" id="ARBA00022679"/>
    </source>
</evidence>
<feature type="binding site" evidence="6">
    <location>
        <position position="142"/>
    </location>
    <ligand>
        <name>S-adenosyl-L-methionine</name>
        <dbReference type="ChEBI" id="CHEBI:59789"/>
    </ligand>
</feature>
<gene>
    <name evidence="8" type="ORF">SAMN04487970_10187</name>
</gene>
<dbReference type="Gene3D" id="3.30.70.1170">
    <property type="entry name" value="Sun protein, domain 3"/>
    <property type="match status" value="1"/>
</dbReference>
<dbReference type="InterPro" id="IPR027391">
    <property type="entry name" value="Nol1_Nop2_Fmu_2"/>
</dbReference>
<keyword evidence="5 6" id="KW-0694">RNA-binding</keyword>
<keyword evidence="1" id="KW-0963">Cytoplasm</keyword>
<keyword evidence="9" id="KW-1185">Reference proteome</keyword>
<dbReference type="Pfam" id="PF17125">
    <property type="entry name" value="Methyltr_RsmF_N"/>
    <property type="match status" value="1"/>
</dbReference>
<feature type="binding site" evidence="6">
    <location>
        <position position="187"/>
    </location>
    <ligand>
        <name>S-adenosyl-L-methionine</name>
        <dbReference type="ChEBI" id="CHEBI:59789"/>
    </ligand>
</feature>
<dbReference type="PROSITE" id="PS51686">
    <property type="entry name" value="SAM_MT_RSMB_NOP"/>
    <property type="match status" value="1"/>
</dbReference>
<proteinExistence type="inferred from homology"/>
<feature type="binding site" evidence="6">
    <location>
        <begin position="118"/>
        <end position="124"/>
    </location>
    <ligand>
        <name>S-adenosyl-L-methionine</name>
        <dbReference type="ChEBI" id="CHEBI:59789"/>
    </ligand>
</feature>
<feature type="active site" description="Nucleophile" evidence="6">
    <location>
        <position position="240"/>
    </location>
</feature>
<evidence type="ECO:0000256" key="2">
    <source>
        <dbReference type="ARBA" id="ARBA00022603"/>
    </source>
</evidence>
<evidence type="ECO:0000259" key="7">
    <source>
        <dbReference type="PROSITE" id="PS51686"/>
    </source>
</evidence>
<dbReference type="SUPFAM" id="SSF53335">
    <property type="entry name" value="S-adenosyl-L-methionine-dependent methyltransferases"/>
    <property type="match status" value="1"/>
</dbReference>
<feature type="domain" description="SAM-dependent MTase RsmB/NOP-type" evidence="7">
    <location>
        <begin position="26"/>
        <end position="306"/>
    </location>
</feature>
<dbReference type="InterPro" id="IPR023267">
    <property type="entry name" value="RCMT"/>
</dbReference>
<keyword evidence="2 6" id="KW-0489">Methyltransferase</keyword>
<dbReference type="InterPro" id="IPR001678">
    <property type="entry name" value="MeTrfase_RsmB-F_NOP2_dom"/>
</dbReference>
<dbReference type="CDD" id="cd21147">
    <property type="entry name" value="RsmF_methylt_CTD1"/>
    <property type="match status" value="1"/>
</dbReference>
<dbReference type="GO" id="GO:0001510">
    <property type="term" value="P:RNA methylation"/>
    <property type="evidence" value="ECO:0007669"/>
    <property type="project" value="InterPro"/>
</dbReference>
<evidence type="ECO:0000256" key="4">
    <source>
        <dbReference type="ARBA" id="ARBA00022691"/>
    </source>
</evidence>
<keyword evidence="4 6" id="KW-0949">S-adenosyl-L-methionine</keyword>
<evidence type="ECO:0000313" key="8">
    <source>
        <dbReference type="EMBL" id="SCW58990.1"/>
    </source>
</evidence>
<dbReference type="InterPro" id="IPR031341">
    <property type="entry name" value="Methyltr_RsmF_N"/>
</dbReference>
<evidence type="ECO:0000256" key="1">
    <source>
        <dbReference type="ARBA" id="ARBA00022490"/>
    </source>
</evidence>
<dbReference type="STRING" id="624147.SAMN04487970_10187"/>
<dbReference type="Gene3D" id="2.30.130.60">
    <property type="match status" value="1"/>
</dbReference>
<sequence length="465" mass="50800">MSSMIRLPEAYIQQMQMQLQGSAEAFLRSYEQSRTQGVRMNPAKIDPGSGGPILKRLRDTFGLEPVPWCGTGFYYREETKPGKHPYHAAGLYYIQEPSAMSAVELLDPQPGDAVLDLAAAPGGKSTHIAGKLAGQGLLISNEIHPVRAKSLSENFERMGVTNAVVVSASPQQLAERFPCFFDKIMVDAPCSGEGMFRKDPEAIAEWSPAHVEMCAARQLDILQSAVAMLKPGGRLAYSTCTFNEQENERTVHELLRQYSQLRLERTERIWPHLHRGEGHFVAVLQLEGAPDEPHAAAMGLAAPRTRHASKEKRGAVRPEEAAMRLFQRFAEESLAAGLQLPPGEPVLFGEQLYLLPTPAGIPFGSAMLQGLKTLRPGLHLAEVKKDRAEPAHALALALTDAAQARLAVHLAAGSGEAEHYLRGETVDGSEARSGWTLITVDGFPLGWGKQSGTQVKNHYPKGLRR</sequence>
<evidence type="ECO:0000313" key="9">
    <source>
        <dbReference type="Proteomes" id="UP000198601"/>
    </source>
</evidence>
<dbReference type="Proteomes" id="UP000198601">
    <property type="component" value="Unassembled WGS sequence"/>
</dbReference>
<evidence type="ECO:0000256" key="6">
    <source>
        <dbReference type="PROSITE-ProRule" id="PRU01023"/>
    </source>
</evidence>
<keyword evidence="3 6" id="KW-0808">Transferase</keyword>
<dbReference type="Gene3D" id="3.40.50.150">
    <property type="entry name" value="Vaccinia Virus protein VP39"/>
    <property type="match status" value="1"/>
</dbReference>
<dbReference type="CDD" id="cd02440">
    <property type="entry name" value="AdoMet_MTases"/>
    <property type="match status" value="1"/>
</dbReference>
<dbReference type="Pfam" id="PF17126">
    <property type="entry name" value="RsmF_methylt_CI"/>
    <property type="match status" value="1"/>
</dbReference>
<protein>
    <submittedName>
        <fullName evidence="8">16S rRNA C967 or C1407 C5-methylase, RsmB/RsmF family</fullName>
    </submittedName>
</protein>
<dbReference type="Pfam" id="PF13636">
    <property type="entry name" value="Methyltranf_PUA"/>
    <property type="match status" value="1"/>
</dbReference>
<evidence type="ECO:0000256" key="5">
    <source>
        <dbReference type="ARBA" id="ARBA00022884"/>
    </source>
</evidence>
<accession>A0A1G4RQ80</accession>
<dbReference type="Pfam" id="PF01189">
    <property type="entry name" value="Methyltr_RsmB-F"/>
    <property type="match status" value="1"/>
</dbReference>
<organism evidence="8 9">
    <name type="scientific">Paenibacillus tianmuensis</name>
    <dbReference type="NCBI Taxonomy" id="624147"/>
    <lineage>
        <taxon>Bacteria</taxon>
        <taxon>Bacillati</taxon>
        <taxon>Bacillota</taxon>
        <taxon>Bacilli</taxon>
        <taxon>Bacillales</taxon>
        <taxon>Paenibacillaceae</taxon>
        <taxon>Paenibacillus</taxon>
    </lineage>
</organism>